<dbReference type="Gene3D" id="3.40.50.1000">
    <property type="entry name" value="HAD superfamily/HAD-like"/>
    <property type="match status" value="2"/>
</dbReference>
<sequence length="309" mass="34282">MTIISTRPSFSIHSSLSTLVDKYEGFIIDQFGVLHDGTKGLAGAADAVRFLKARGKKLIILSNSSKLTDFTLQKLPQFGLQPSDFVHAVTSGQEACAYVKQQHFQQPALFLTWSSQNDADVFLQACGTPVVTRVEEAKFILLHGARRLYGTDLDLEQCYMTGDLTVVEPLLKQCVEHQLPMICANPDFVMVRTDGKLVYMPGTIAQRYEELGGKVTSFGKPNKEHFKACLRELELPAEKVVHVGDSLHHDIMGANAAGLDSIFVAGGVHRHELDNRPGEMPSRKSCLELFERHGQFPTHVVPLFRMDDS</sequence>
<name>A0A1Z5K5G0_FISSO</name>
<dbReference type="PANTHER" id="PTHR19288:SF90">
    <property type="entry name" value="OS08G0542600 PROTEIN"/>
    <property type="match status" value="1"/>
</dbReference>
<dbReference type="PANTHER" id="PTHR19288">
    <property type="entry name" value="4-NITROPHENYLPHOSPHATASE-RELATED"/>
    <property type="match status" value="1"/>
</dbReference>
<reference evidence="1 2" key="1">
    <citation type="journal article" date="2015" name="Plant Cell">
        <title>Oil accumulation by the oleaginous diatom Fistulifera solaris as revealed by the genome and transcriptome.</title>
        <authorList>
            <person name="Tanaka T."/>
            <person name="Maeda Y."/>
            <person name="Veluchamy A."/>
            <person name="Tanaka M."/>
            <person name="Abida H."/>
            <person name="Marechal E."/>
            <person name="Bowler C."/>
            <person name="Muto M."/>
            <person name="Sunaga Y."/>
            <person name="Tanaka M."/>
            <person name="Yoshino T."/>
            <person name="Taniguchi T."/>
            <person name="Fukuda Y."/>
            <person name="Nemoto M."/>
            <person name="Matsumoto M."/>
            <person name="Wong P.S."/>
            <person name="Aburatani S."/>
            <person name="Fujibuchi W."/>
        </authorList>
    </citation>
    <scope>NUCLEOTIDE SEQUENCE [LARGE SCALE GENOMIC DNA]</scope>
    <source>
        <strain evidence="1 2">JPCC DA0580</strain>
    </source>
</reference>
<dbReference type="Pfam" id="PF13242">
    <property type="entry name" value="Hydrolase_like"/>
    <property type="match status" value="1"/>
</dbReference>
<proteinExistence type="predicted"/>
<dbReference type="GO" id="GO:0009507">
    <property type="term" value="C:chloroplast"/>
    <property type="evidence" value="ECO:0007669"/>
    <property type="project" value="TreeGrafter"/>
</dbReference>
<dbReference type="AlphaFoldDB" id="A0A1Z5K5G0"/>
<gene>
    <name evidence="1" type="ORF">FisN_10Hh043</name>
</gene>
<dbReference type="OrthoDB" id="426235at2759"/>
<dbReference type="InterPro" id="IPR023214">
    <property type="entry name" value="HAD_sf"/>
</dbReference>
<keyword evidence="2" id="KW-1185">Reference proteome</keyword>
<evidence type="ECO:0000313" key="1">
    <source>
        <dbReference type="EMBL" id="GAX21464.1"/>
    </source>
</evidence>
<comment type="caution">
    <text evidence="1">The sequence shown here is derived from an EMBL/GenBank/DDBJ whole genome shotgun (WGS) entry which is preliminary data.</text>
</comment>
<dbReference type="NCBIfam" id="TIGR01549">
    <property type="entry name" value="HAD-SF-IA-v1"/>
    <property type="match status" value="1"/>
</dbReference>
<organism evidence="1 2">
    <name type="scientific">Fistulifera solaris</name>
    <name type="common">Oleaginous diatom</name>
    <dbReference type="NCBI Taxonomy" id="1519565"/>
    <lineage>
        <taxon>Eukaryota</taxon>
        <taxon>Sar</taxon>
        <taxon>Stramenopiles</taxon>
        <taxon>Ochrophyta</taxon>
        <taxon>Bacillariophyta</taxon>
        <taxon>Bacillariophyceae</taxon>
        <taxon>Bacillariophycidae</taxon>
        <taxon>Naviculales</taxon>
        <taxon>Naviculaceae</taxon>
        <taxon>Fistulifera</taxon>
    </lineage>
</organism>
<dbReference type="InterPro" id="IPR006357">
    <property type="entry name" value="HAD-SF_hydro_IIA"/>
</dbReference>
<dbReference type="InterPro" id="IPR036412">
    <property type="entry name" value="HAD-like_sf"/>
</dbReference>
<dbReference type="NCBIfam" id="TIGR01460">
    <property type="entry name" value="HAD-SF-IIA"/>
    <property type="match status" value="1"/>
</dbReference>
<protein>
    <submittedName>
        <fullName evidence="1">Uncharacterized protein</fullName>
    </submittedName>
</protein>
<accession>A0A1Z5K5G0</accession>
<dbReference type="NCBIfam" id="TIGR01459">
    <property type="entry name" value="HAD-SF-IIA-hyp4"/>
    <property type="match status" value="1"/>
</dbReference>
<dbReference type="InParanoid" id="A0A1Z5K5G0"/>
<evidence type="ECO:0000313" key="2">
    <source>
        <dbReference type="Proteomes" id="UP000198406"/>
    </source>
</evidence>
<dbReference type="Proteomes" id="UP000198406">
    <property type="component" value="Unassembled WGS sequence"/>
</dbReference>
<dbReference type="InterPro" id="IPR006439">
    <property type="entry name" value="HAD-SF_hydro_IA"/>
</dbReference>
<dbReference type="EMBL" id="BDSP01000167">
    <property type="protein sequence ID" value="GAX21464.1"/>
    <property type="molecule type" value="Genomic_DNA"/>
</dbReference>
<dbReference type="Pfam" id="PF13344">
    <property type="entry name" value="Hydrolase_6"/>
    <property type="match status" value="1"/>
</dbReference>
<dbReference type="GO" id="GO:0016791">
    <property type="term" value="F:phosphatase activity"/>
    <property type="evidence" value="ECO:0007669"/>
    <property type="project" value="TreeGrafter"/>
</dbReference>
<dbReference type="SUPFAM" id="SSF56784">
    <property type="entry name" value="HAD-like"/>
    <property type="match status" value="1"/>
</dbReference>
<dbReference type="InterPro" id="IPR006356">
    <property type="entry name" value="HAD-SF_hydro_IIA_hyp3"/>
</dbReference>